<dbReference type="Pfam" id="PF00102">
    <property type="entry name" value="Y_phosphatase"/>
    <property type="match status" value="1"/>
</dbReference>
<feature type="region of interest" description="Disordered" evidence="1">
    <location>
        <begin position="1"/>
        <end position="151"/>
    </location>
</feature>
<evidence type="ECO:0000259" key="3">
    <source>
        <dbReference type="PROSITE" id="PS50056"/>
    </source>
</evidence>
<evidence type="ECO:0000259" key="2">
    <source>
        <dbReference type="PROSITE" id="PS50055"/>
    </source>
</evidence>
<dbReference type="PANTHER" id="PTHR46163">
    <property type="entry name" value="TYROSINE-PROTEIN PHOSPHATASE-RELATED"/>
    <property type="match status" value="1"/>
</dbReference>
<evidence type="ECO:0000313" key="4">
    <source>
        <dbReference type="Proteomes" id="UP000887575"/>
    </source>
</evidence>
<dbReference type="PANTHER" id="PTHR46163:SF15">
    <property type="entry name" value="TYROSINE-PROTEIN PHOSPHATASE DOMAIN-CONTAINING PROTEIN"/>
    <property type="match status" value="1"/>
</dbReference>
<dbReference type="AlphaFoldDB" id="A0AAF3F0M7"/>
<dbReference type="Gene3D" id="3.90.190.10">
    <property type="entry name" value="Protein tyrosine phosphatase superfamily"/>
    <property type="match status" value="1"/>
</dbReference>
<organism evidence="4 5">
    <name type="scientific">Mesorhabditis belari</name>
    <dbReference type="NCBI Taxonomy" id="2138241"/>
    <lineage>
        <taxon>Eukaryota</taxon>
        <taxon>Metazoa</taxon>
        <taxon>Ecdysozoa</taxon>
        <taxon>Nematoda</taxon>
        <taxon>Chromadorea</taxon>
        <taxon>Rhabditida</taxon>
        <taxon>Rhabditina</taxon>
        <taxon>Rhabditomorpha</taxon>
        <taxon>Rhabditoidea</taxon>
        <taxon>Rhabditidae</taxon>
        <taxon>Mesorhabditinae</taxon>
        <taxon>Mesorhabditis</taxon>
    </lineage>
</organism>
<proteinExistence type="predicted"/>
<dbReference type="PRINTS" id="PR00700">
    <property type="entry name" value="PRTYPHPHTASE"/>
</dbReference>
<dbReference type="SMART" id="SM00404">
    <property type="entry name" value="PTPc_motif"/>
    <property type="match status" value="1"/>
</dbReference>
<dbReference type="WBParaSite" id="MBELARI_LOCUS20055">
    <property type="protein sequence ID" value="MBELARI_LOCUS20055"/>
    <property type="gene ID" value="MBELARI_LOCUS20055"/>
</dbReference>
<accession>A0AAF3F0M7</accession>
<feature type="domain" description="Tyrosine-protein phosphatase" evidence="2">
    <location>
        <begin position="305"/>
        <end position="533"/>
    </location>
</feature>
<feature type="compositionally biased region" description="Basic residues" evidence="1">
    <location>
        <begin position="85"/>
        <end position="99"/>
    </location>
</feature>
<feature type="compositionally biased region" description="Polar residues" evidence="1">
    <location>
        <begin position="22"/>
        <end position="35"/>
    </location>
</feature>
<feature type="compositionally biased region" description="Basic and acidic residues" evidence="1">
    <location>
        <begin position="235"/>
        <end position="248"/>
    </location>
</feature>
<dbReference type="Proteomes" id="UP000887575">
    <property type="component" value="Unassembled WGS sequence"/>
</dbReference>
<dbReference type="GO" id="GO:0004725">
    <property type="term" value="F:protein tyrosine phosphatase activity"/>
    <property type="evidence" value="ECO:0007669"/>
    <property type="project" value="InterPro"/>
</dbReference>
<evidence type="ECO:0008006" key="6">
    <source>
        <dbReference type="Google" id="ProtNLM"/>
    </source>
</evidence>
<feature type="compositionally biased region" description="Polar residues" evidence="1">
    <location>
        <begin position="166"/>
        <end position="181"/>
    </location>
</feature>
<sequence>MVEIDCHRRRGTRNTHSRPKSRNSGVQLVKNQCASGQYGEDAQYKPKISPHHREPKKNHRTPSKHHRKEYRAPRNLHRPSSTTPHSRHSKGKPRHHNKERPRSRPHGERHGHGHHEQPRNAAVGQYKSHSRSHPSTALAPVTPSTPPTKGTDMVEMELICGIRTNTSTPTVTGAEQHQQQHPPGARGNHHFVELASPVTPAGETAATTSTLSATTIGVTFGPTPLLPPGPTGVASKREQQEDDHTVKERSKRTVVGDATEEQKQLTKLRNFVEHAIKSGLDGMEKSWRVMADYLPPASTRIDFDENPEKNRFQDMVCVDQSRVFLEGAGPDYIHASWVPIGDKDKKCIITQLPLPNTTVDFWEMCMQNRVQGILLILTQFEFEKFAARAFLPGQGDFIHFDNHMKVGCLKVVEVSKNWSLHLITVKQRDRQRYFHLHHYKDWQHGKKPGNLDEIWQIESAFRRYNTSPHVYVSLSGCGRAGTYGAFQLTHQYLHDSSDSLNVTKCVKLARNHRMHAVQSAAQYQFICVALLKHILAMKNISKIITDKGKFDKTQQIVKRFAVKGE</sequence>
<evidence type="ECO:0000256" key="1">
    <source>
        <dbReference type="SAM" id="MobiDB-lite"/>
    </source>
</evidence>
<reference evidence="5" key="1">
    <citation type="submission" date="2024-02" db="UniProtKB">
        <authorList>
            <consortium name="WormBaseParasite"/>
        </authorList>
    </citation>
    <scope>IDENTIFICATION</scope>
</reference>
<dbReference type="CDD" id="cd00047">
    <property type="entry name" value="PTPc"/>
    <property type="match status" value="1"/>
</dbReference>
<feature type="region of interest" description="Disordered" evidence="1">
    <location>
        <begin position="221"/>
        <end position="248"/>
    </location>
</feature>
<feature type="compositionally biased region" description="Basic residues" evidence="1">
    <location>
        <begin position="7"/>
        <end position="21"/>
    </location>
</feature>
<dbReference type="InterPro" id="IPR000387">
    <property type="entry name" value="Tyr_Pase_dom"/>
</dbReference>
<dbReference type="PROSITE" id="PS50055">
    <property type="entry name" value="TYR_PHOSPHATASE_PTP"/>
    <property type="match status" value="1"/>
</dbReference>
<feature type="compositionally biased region" description="Basic and acidic residues" evidence="1">
    <location>
        <begin position="100"/>
        <end position="118"/>
    </location>
</feature>
<name>A0AAF3F0M7_9BILA</name>
<dbReference type="InterPro" id="IPR003595">
    <property type="entry name" value="Tyr_Pase_cat"/>
</dbReference>
<dbReference type="SMART" id="SM00194">
    <property type="entry name" value="PTPc"/>
    <property type="match status" value="1"/>
</dbReference>
<feature type="domain" description="Tyrosine specific protein phosphatases" evidence="3">
    <location>
        <begin position="475"/>
        <end position="524"/>
    </location>
</feature>
<protein>
    <recommendedName>
        <fullName evidence="6">Tyrosine-protein phosphatase domain-containing protein</fullName>
    </recommendedName>
</protein>
<feature type="compositionally biased region" description="Basic residues" evidence="1">
    <location>
        <begin position="48"/>
        <end position="77"/>
    </location>
</feature>
<dbReference type="InterPro" id="IPR000242">
    <property type="entry name" value="PTP_cat"/>
</dbReference>
<dbReference type="PROSITE" id="PS50056">
    <property type="entry name" value="TYR_PHOSPHATASE_2"/>
    <property type="match status" value="1"/>
</dbReference>
<feature type="region of interest" description="Disordered" evidence="1">
    <location>
        <begin position="166"/>
        <end position="190"/>
    </location>
</feature>
<keyword evidence="4" id="KW-1185">Reference proteome</keyword>
<dbReference type="SUPFAM" id="SSF52799">
    <property type="entry name" value="(Phosphotyrosine protein) phosphatases II"/>
    <property type="match status" value="1"/>
</dbReference>
<dbReference type="InterPro" id="IPR052782">
    <property type="entry name" value="Oocyte-zygote_transition_reg"/>
</dbReference>
<dbReference type="InterPro" id="IPR029021">
    <property type="entry name" value="Prot-tyrosine_phosphatase-like"/>
</dbReference>
<evidence type="ECO:0000313" key="5">
    <source>
        <dbReference type="WBParaSite" id="MBELARI_LOCUS20055"/>
    </source>
</evidence>